<accession>A0A1C7N1T2</accession>
<protein>
    <submittedName>
        <fullName evidence="7">DSC E3 ubiquitin ligase complex subunit 2</fullName>
    </submittedName>
</protein>
<evidence type="ECO:0000313" key="7">
    <source>
        <dbReference type="EMBL" id="OBZ82589.1"/>
    </source>
</evidence>
<gene>
    <name evidence="7" type="primary">dsc2_0</name>
    <name evidence="7" type="ORF">A0J61_09361</name>
</gene>
<dbReference type="CDD" id="cd14279">
    <property type="entry name" value="CUE"/>
    <property type="match status" value="1"/>
</dbReference>
<dbReference type="GO" id="GO:0016020">
    <property type="term" value="C:membrane"/>
    <property type="evidence" value="ECO:0007669"/>
    <property type="project" value="UniProtKB-SubCell"/>
</dbReference>
<comment type="caution">
    <text evidence="7">The sequence shown here is derived from an EMBL/GenBank/DDBJ whole genome shotgun (WGS) entry which is preliminary data.</text>
</comment>
<dbReference type="PROSITE" id="PS50030">
    <property type="entry name" value="UBA"/>
    <property type="match status" value="1"/>
</dbReference>
<dbReference type="Proteomes" id="UP000093000">
    <property type="component" value="Unassembled WGS sequence"/>
</dbReference>
<dbReference type="OrthoDB" id="272778at2759"/>
<keyword evidence="2 5" id="KW-0812">Transmembrane</keyword>
<reference evidence="7 8" key="1">
    <citation type="submission" date="2016-03" db="EMBL/GenBank/DDBJ databases">
        <title>Choanephora cucurbitarum.</title>
        <authorList>
            <person name="Min B."/>
            <person name="Park H."/>
            <person name="Park J.-H."/>
            <person name="Shin H.-D."/>
            <person name="Choi I.-G."/>
        </authorList>
    </citation>
    <scope>NUCLEOTIDE SEQUENCE [LARGE SCALE GENOMIC DNA]</scope>
    <source>
        <strain evidence="7 8">KUS-F28377</strain>
    </source>
</reference>
<evidence type="ECO:0000256" key="5">
    <source>
        <dbReference type="SAM" id="Phobius"/>
    </source>
</evidence>
<feature type="transmembrane region" description="Helical" evidence="5">
    <location>
        <begin position="149"/>
        <end position="179"/>
    </location>
</feature>
<evidence type="ECO:0000256" key="4">
    <source>
        <dbReference type="ARBA" id="ARBA00023136"/>
    </source>
</evidence>
<dbReference type="PANTHER" id="PTHR43066:SF21">
    <property type="entry name" value="UBIQUITIN-ASSOCIATED DOMAIN-CONTAINING PROTEIN 2"/>
    <property type="match status" value="1"/>
</dbReference>
<evidence type="ECO:0000256" key="2">
    <source>
        <dbReference type="ARBA" id="ARBA00022692"/>
    </source>
</evidence>
<feature type="transmembrane region" description="Helical" evidence="5">
    <location>
        <begin position="56"/>
        <end position="74"/>
    </location>
</feature>
<keyword evidence="7" id="KW-0436">Ligase</keyword>
<dbReference type="PANTHER" id="PTHR43066">
    <property type="entry name" value="RHOMBOID-RELATED PROTEIN"/>
    <property type="match status" value="1"/>
</dbReference>
<sequence length="274" mass="30383">MDADGHSGFRHAPVTKFLVPVVGVSSALATFFNTTSLEIAQLSVQGQLWRLFTSQWAFSSIGTSVIGTWLIYRLRIVERRYGSAKYAAFVFITFMASTMVQTSALWVGFKSMAGGPYAILFAILCQFHQIVPVTYQTPMFGLEFTDKTYAYLAATQLLLSNSGAAIIPAMTGIVMGSIYRQTKAIQQWRFPGWIRAISSKYFIGTYQKKTRSRPASPRLQQAAIVEQEDINTMLTMFPNYSRQEVERALINSSSDLNRAAEILLSSEPSAGSSS</sequence>
<dbReference type="InterPro" id="IPR009060">
    <property type="entry name" value="UBA-like_sf"/>
</dbReference>
<dbReference type="GO" id="GO:0016874">
    <property type="term" value="F:ligase activity"/>
    <property type="evidence" value="ECO:0007669"/>
    <property type="project" value="UniProtKB-KW"/>
</dbReference>
<dbReference type="EMBL" id="LUGH01000832">
    <property type="protein sequence ID" value="OBZ82589.1"/>
    <property type="molecule type" value="Genomic_DNA"/>
</dbReference>
<dbReference type="SUPFAM" id="SSF46934">
    <property type="entry name" value="UBA-like"/>
    <property type="match status" value="1"/>
</dbReference>
<dbReference type="FunCoup" id="A0A1C7N1T2">
    <property type="interactions" value="10"/>
</dbReference>
<name>A0A1C7N1T2_9FUNG</name>
<evidence type="ECO:0000313" key="8">
    <source>
        <dbReference type="Proteomes" id="UP000093000"/>
    </source>
</evidence>
<evidence type="ECO:0000259" key="6">
    <source>
        <dbReference type="PROSITE" id="PS50030"/>
    </source>
</evidence>
<organism evidence="7 8">
    <name type="scientific">Choanephora cucurbitarum</name>
    <dbReference type="NCBI Taxonomy" id="101091"/>
    <lineage>
        <taxon>Eukaryota</taxon>
        <taxon>Fungi</taxon>
        <taxon>Fungi incertae sedis</taxon>
        <taxon>Mucoromycota</taxon>
        <taxon>Mucoromycotina</taxon>
        <taxon>Mucoromycetes</taxon>
        <taxon>Mucorales</taxon>
        <taxon>Mucorineae</taxon>
        <taxon>Choanephoraceae</taxon>
        <taxon>Choanephoroideae</taxon>
        <taxon>Choanephora</taxon>
    </lineage>
</organism>
<feature type="transmembrane region" description="Helical" evidence="5">
    <location>
        <begin position="17"/>
        <end position="36"/>
    </location>
</feature>
<comment type="subcellular location">
    <subcellularLocation>
        <location evidence="1">Membrane</location>
        <topology evidence="1">Multi-pass membrane protein</topology>
    </subcellularLocation>
</comment>
<dbReference type="InParanoid" id="A0A1C7N1T2"/>
<keyword evidence="4 5" id="KW-0472">Membrane</keyword>
<evidence type="ECO:0000256" key="3">
    <source>
        <dbReference type="ARBA" id="ARBA00022989"/>
    </source>
</evidence>
<keyword evidence="3 5" id="KW-1133">Transmembrane helix</keyword>
<dbReference type="InterPro" id="IPR035952">
    <property type="entry name" value="Rhomboid-like_sf"/>
</dbReference>
<feature type="transmembrane region" description="Helical" evidence="5">
    <location>
        <begin position="86"/>
        <end position="109"/>
    </location>
</feature>
<evidence type="ECO:0000256" key="1">
    <source>
        <dbReference type="ARBA" id="ARBA00004141"/>
    </source>
</evidence>
<dbReference type="InterPro" id="IPR015940">
    <property type="entry name" value="UBA"/>
</dbReference>
<dbReference type="Gene3D" id="1.20.1540.10">
    <property type="entry name" value="Rhomboid-like"/>
    <property type="match status" value="1"/>
</dbReference>
<dbReference type="SUPFAM" id="SSF144091">
    <property type="entry name" value="Rhomboid-like"/>
    <property type="match status" value="1"/>
</dbReference>
<proteinExistence type="predicted"/>
<dbReference type="GO" id="GO:0004252">
    <property type="term" value="F:serine-type endopeptidase activity"/>
    <property type="evidence" value="ECO:0007669"/>
    <property type="project" value="TreeGrafter"/>
</dbReference>
<feature type="domain" description="UBA" evidence="6">
    <location>
        <begin position="224"/>
        <end position="266"/>
    </location>
</feature>
<dbReference type="STRING" id="101091.A0A1C7N1T2"/>
<dbReference type="AlphaFoldDB" id="A0A1C7N1T2"/>
<keyword evidence="8" id="KW-1185">Reference proteome</keyword>
<dbReference type="Gene3D" id="1.10.8.10">
    <property type="entry name" value="DNA helicase RuvA subunit, C-terminal domain"/>
    <property type="match status" value="1"/>
</dbReference>
<dbReference type="SMART" id="SM00165">
    <property type="entry name" value="UBA"/>
    <property type="match status" value="1"/>
</dbReference>
<dbReference type="Pfam" id="PF00627">
    <property type="entry name" value="UBA"/>
    <property type="match status" value="1"/>
</dbReference>